<dbReference type="KEGG" id="hbv:ABIV_2022"/>
<keyword evidence="1" id="KW-0472">Membrane</keyword>
<dbReference type="AlphaFoldDB" id="A0AB33GXR7"/>
<organism evidence="2 3">
    <name type="scientific">Halarcobacter bivalviorum</name>
    <dbReference type="NCBI Taxonomy" id="663364"/>
    <lineage>
        <taxon>Bacteria</taxon>
        <taxon>Pseudomonadati</taxon>
        <taxon>Campylobacterota</taxon>
        <taxon>Epsilonproteobacteria</taxon>
        <taxon>Campylobacterales</taxon>
        <taxon>Arcobacteraceae</taxon>
        <taxon>Halarcobacter</taxon>
    </lineage>
</organism>
<name>A0AB33GXR7_9BACT</name>
<evidence type="ECO:0000313" key="3">
    <source>
        <dbReference type="Proteomes" id="UP000253850"/>
    </source>
</evidence>
<reference evidence="2 3" key="1">
    <citation type="submission" date="2018-07" db="EMBL/GenBank/DDBJ databases">
        <title>Complete genome of the Arcobacter bivalviorum type strain LMG 26154.</title>
        <authorList>
            <person name="Miller W.G."/>
            <person name="Yee E."/>
            <person name="Bono J.L."/>
        </authorList>
    </citation>
    <scope>NUCLEOTIDE SEQUENCE [LARGE SCALE GENOMIC DNA]</scope>
    <source>
        <strain evidence="2 3">LMG 26154</strain>
    </source>
</reference>
<dbReference type="EMBL" id="CP031217">
    <property type="protein sequence ID" value="AXH12999.1"/>
    <property type="molecule type" value="Genomic_DNA"/>
</dbReference>
<dbReference type="Proteomes" id="UP000253850">
    <property type="component" value="Chromosome"/>
</dbReference>
<feature type="transmembrane region" description="Helical" evidence="1">
    <location>
        <begin position="50"/>
        <end position="74"/>
    </location>
</feature>
<proteinExistence type="predicted"/>
<keyword evidence="1" id="KW-1133">Transmembrane helix</keyword>
<sequence>MSFLLVKLIHIFSVFIYAGFLFTDNLILMRMQKSLSEEKYKEVRSYFAKLTRAIVPKALVVAVISGIYLFHISFGNLPPDYNFSSFQILLSLKAVLGLWLGLRGVLQVFFGIQPFVFKGHRLPFILVIMIIFLSQIMYSV</sequence>
<evidence type="ECO:0000256" key="1">
    <source>
        <dbReference type="SAM" id="Phobius"/>
    </source>
</evidence>
<feature type="transmembrane region" description="Helical" evidence="1">
    <location>
        <begin position="6"/>
        <end position="29"/>
    </location>
</feature>
<accession>A0AB33GXR7</accession>
<protein>
    <submittedName>
        <fullName evidence="2">Membrane protein</fullName>
    </submittedName>
</protein>
<feature type="transmembrane region" description="Helical" evidence="1">
    <location>
        <begin position="122"/>
        <end position="138"/>
    </location>
</feature>
<dbReference type="RefSeq" id="WP_228254292.1">
    <property type="nucleotide sequence ID" value="NZ_CP031217.1"/>
</dbReference>
<evidence type="ECO:0000313" key="2">
    <source>
        <dbReference type="EMBL" id="AXH12999.1"/>
    </source>
</evidence>
<gene>
    <name evidence="2" type="ORF">ABIV_2022</name>
</gene>
<keyword evidence="1" id="KW-0812">Transmembrane</keyword>
<feature type="transmembrane region" description="Helical" evidence="1">
    <location>
        <begin position="86"/>
        <end position="110"/>
    </location>
</feature>